<dbReference type="GO" id="GO:0005737">
    <property type="term" value="C:cytoplasm"/>
    <property type="evidence" value="ECO:0007669"/>
    <property type="project" value="TreeGrafter"/>
</dbReference>
<dbReference type="PROSITE" id="PS00107">
    <property type="entry name" value="PROTEIN_KINASE_ATP"/>
    <property type="match status" value="1"/>
</dbReference>
<dbReference type="PANTHER" id="PTHR48012:SF27">
    <property type="entry name" value="SERINE_THREONINE-PROTEIN KINASE SID1"/>
    <property type="match status" value="1"/>
</dbReference>
<gene>
    <name evidence="6" type="ORF">KCU98_g23415</name>
</gene>
<dbReference type="EMBL" id="JAHFXS010010140">
    <property type="protein sequence ID" value="KAG9913062.1"/>
    <property type="molecule type" value="Genomic_DNA"/>
</dbReference>
<evidence type="ECO:0000256" key="4">
    <source>
        <dbReference type="PROSITE-ProRule" id="PRU10141"/>
    </source>
</evidence>
<dbReference type="Gene3D" id="3.30.200.20">
    <property type="entry name" value="Phosphorylase Kinase, domain 1"/>
    <property type="match status" value="1"/>
</dbReference>
<dbReference type="EC" id="2.7.11.1" evidence="1"/>
<accession>A0A9P8JE49</accession>
<dbReference type="GO" id="GO:0005524">
    <property type="term" value="F:ATP binding"/>
    <property type="evidence" value="ECO:0007669"/>
    <property type="project" value="UniProtKB-UniRule"/>
</dbReference>
<evidence type="ECO:0000256" key="3">
    <source>
        <dbReference type="ARBA" id="ARBA00022840"/>
    </source>
</evidence>
<dbReference type="Proteomes" id="UP000729357">
    <property type="component" value="Unassembled WGS sequence"/>
</dbReference>
<dbReference type="GO" id="GO:0004674">
    <property type="term" value="F:protein serine/threonine kinase activity"/>
    <property type="evidence" value="ECO:0007669"/>
    <property type="project" value="UniProtKB-EC"/>
</dbReference>
<dbReference type="SUPFAM" id="SSF56112">
    <property type="entry name" value="Protein kinase-like (PK-like)"/>
    <property type="match status" value="1"/>
</dbReference>
<keyword evidence="2 4" id="KW-0547">Nucleotide-binding</keyword>
<sequence>MLEELGSGSFGVVYKAVEKATGDLVAIKHIDLEGSDDDIQEIQQEIALLSTCSSEHVTRYKASFVRGVKLWIVMEYLGGGSCLDLLKSGPLNEAQIAIIMRELLLGLDYLHNTGKIHRDIKAANVLL</sequence>
<evidence type="ECO:0000313" key="7">
    <source>
        <dbReference type="Proteomes" id="UP000729357"/>
    </source>
</evidence>
<evidence type="ECO:0000256" key="2">
    <source>
        <dbReference type="ARBA" id="ARBA00022741"/>
    </source>
</evidence>
<evidence type="ECO:0000313" key="6">
    <source>
        <dbReference type="EMBL" id="KAG9913062.1"/>
    </source>
</evidence>
<feature type="binding site" evidence="4">
    <location>
        <position position="28"/>
    </location>
    <ligand>
        <name>ATP</name>
        <dbReference type="ChEBI" id="CHEBI:30616"/>
    </ligand>
</feature>
<keyword evidence="7" id="KW-1185">Reference proteome</keyword>
<organism evidence="6 7">
    <name type="scientific">Aureobasidium melanogenum</name>
    <name type="common">Aureobasidium pullulans var. melanogenum</name>
    <dbReference type="NCBI Taxonomy" id="46634"/>
    <lineage>
        <taxon>Eukaryota</taxon>
        <taxon>Fungi</taxon>
        <taxon>Dikarya</taxon>
        <taxon>Ascomycota</taxon>
        <taxon>Pezizomycotina</taxon>
        <taxon>Dothideomycetes</taxon>
        <taxon>Dothideomycetidae</taxon>
        <taxon>Dothideales</taxon>
        <taxon>Saccotheciaceae</taxon>
        <taxon>Aureobasidium</taxon>
    </lineage>
</organism>
<reference evidence="6" key="2">
    <citation type="submission" date="2021-08" db="EMBL/GenBank/DDBJ databases">
        <authorList>
            <person name="Gostincar C."/>
            <person name="Sun X."/>
            <person name="Song Z."/>
            <person name="Gunde-Cimerman N."/>
        </authorList>
    </citation>
    <scope>NUCLEOTIDE SEQUENCE</scope>
    <source>
        <strain evidence="6">EXF-9298</strain>
    </source>
</reference>
<reference evidence="6" key="1">
    <citation type="journal article" date="2021" name="J Fungi (Basel)">
        <title>Virulence traits and population genomics of the black yeast Aureobasidium melanogenum.</title>
        <authorList>
            <person name="Cernosa A."/>
            <person name="Sun X."/>
            <person name="Gostincar C."/>
            <person name="Fang C."/>
            <person name="Gunde-Cimerman N."/>
            <person name="Song Z."/>
        </authorList>
    </citation>
    <scope>NUCLEOTIDE SEQUENCE</scope>
    <source>
        <strain evidence="6">EXF-9298</strain>
    </source>
</reference>
<dbReference type="InterPro" id="IPR011009">
    <property type="entry name" value="Kinase-like_dom_sf"/>
</dbReference>
<comment type="caution">
    <text evidence="6">The sequence shown here is derived from an EMBL/GenBank/DDBJ whole genome shotgun (WGS) entry which is preliminary data.</text>
</comment>
<feature type="non-terminal residue" evidence="6">
    <location>
        <position position="1"/>
    </location>
</feature>
<dbReference type="InterPro" id="IPR000719">
    <property type="entry name" value="Prot_kinase_dom"/>
</dbReference>
<dbReference type="PROSITE" id="PS50011">
    <property type="entry name" value="PROTEIN_KINASE_DOM"/>
    <property type="match status" value="1"/>
</dbReference>
<dbReference type="PANTHER" id="PTHR48012">
    <property type="entry name" value="STERILE20-LIKE KINASE, ISOFORM B-RELATED"/>
    <property type="match status" value="1"/>
</dbReference>
<feature type="domain" description="Protein kinase" evidence="5">
    <location>
        <begin position="1"/>
        <end position="127"/>
    </location>
</feature>
<evidence type="ECO:0000256" key="1">
    <source>
        <dbReference type="ARBA" id="ARBA00012513"/>
    </source>
</evidence>
<dbReference type="SMART" id="SM00220">
    <property type="entry name" value="S_TKc"/>
    <property type="match status" value="1"/>
</dbReference>
<dbReference type="InterPro" id="IPR050629">
    <property type="entry name" value="STE20/SPS1-PAK"/>
</dbReference>
<keyword evidence="3 4" id="KW-0067">ATP-binding</keyword>
<proteinExistence type="predicted"/>
<dbReference type="InterPro" id="IPR017441">
    <property type="entry name" value="Protein_kinase_ATP_BS"/>
</dbReference>
<dbReference type="AlphaFoldDB" id="A0A9P8JE49"/>
<protein>
    <recommendedName>
        <fullName evidence="1">non-specific serine/threonine protein kinase</fullName>
        <ecNumber evidence="1">2.7.11.1</ecNumber>
    </recommendedName>
</protein>
<dbReference type="Pfam" id="PF00069">
    <property type="entry name" value="Pkinase"/>
    <property type="match status" value="1"/>
</dbReference>
<dbReference type="Gene3D" id="1.10.510.10">
    <property type="entry name" value="Transferase(Phosphotransferase) domain 1"/>
    <property type="match status" value="1"/>
</dbReference>
<evidence type="ECO:0000259" key="5">
    <source>
        <dbReference type="PROSITE" id="PS50011"/>
    </source>
</evidence>
<name>A0A9P8JE49_AURME</name>